<proteinExistence type="predicted"/>
<gene>
    <name evidence="1" type="ORF">ACOLOM_LOCUS4753</name>
</gene>
<dbReference type="EMBL" id="CAJVPT010008128">
    <property type="protein sequence ID" value="CAG8548500.1"/>
    <property type="molecule type" value="Genomic_DNA"/>
</dbReference>
<keyword evidence="2" id="KW-1185">Reference proteome</keyword>
<organism evidence="1 2">
    <name type="scientific">Acaulospora colombiana</name>
    <dbReference type="NCBI Taxonomy" id="27376"/>
    <lineage>
        <taxon>Eukaryota</taxon>
        <taxon>Fungi</taxon>
        <taxon>Fungi incertae sedis</taxon>
        <taxon>Mucoromycota</taxon>
        <taxon>Glomeromycotina</taxon>
        <taxon>Glomeromycetes</taxon>
        <taxon>Diversisporales</taxon>
        <taxon>Acaulosporaceae</taxon>
        <taxon>Acaulospora</taxon>
    </lineage>
</organism>
<evidence type="ECO:0000313" key="2">
    <source>
        <dbReference type="Proteomes" id="UP000789525"/>
    </source>
</evidence>
<name>A0ACA9LTB9_9GLOM</name>
<dbReference type="Proteomes" id="UP000789525">
    <property type="component" value="Unassembled WGS sequence"/>
</dbReference>
<protein>
    <submittedName>
        <fullName evidence="1">2138_t:CDS:1</fullName>
    </submittedName>
</protein>
<reference evidence="1" key="1">
    <citation type="submission" date="2021-06" db="EMBL/GenBank/DDBJ databases">
        <authorList>
            <person name="Kallberg Y."/>
            <person name="Tangrot J."/>
            <person name="Rosling A."/>
        </authorList>
    </citation>
    <scope>NUCLEOTIDE SEQUENCE</scope>
    <source>
        <strain evidence="1">CL356</strain>
    </source>
</reference>
<sequence>MRFTCNGLESKNLKVWHERLSIASIHEITGLCEALRFSDRLTSLAHNSSLLGYFCPAMPSIGVG</sequence>
<evidence type="ECO:0000313" key="1">
    <source>
        <dbReference type="EMBL" id="CAG8548500.1"/>
    </source>
</evidence>
<accession>A0ACA9LTB9</accession>
<comment type="caution">
    <text evidence="1">The sequence shown here is derived from an EMBL/GenBank/DDBJ whole genome shotgun (WGS) entry which is preliminary data.</text>
</comment>